<proteinExistence type="predicted"/>
<evidence type="ECO:0000313" key="3">
    <source>
        <dbReference type="Proteomes" id="UP000530514"/>
    </source>
</evidence>
<feature type="transmembrane region" description="Helical" evidence="1">
    <location>
        <begin position="80"/>
        <end position="103"/>
    </location>
</feature>
<dbReference type="EMBL" id="JACEIP010000069">
    <property type="protein sequence ID" value="MBA4544712.1"/>
    <property type="molecule type" value="Genomic_DNA"/>
</dbReference>
<dbReference type="RefSeq" id="WP_033102450.1">
    <property type="nucleotide sequence ID" value="NZ_JACEIP010000069.1"/>
</dbReference>
<keyword evidence="1" id="KW-0812">Transmembrane</keyword>
<dbReference type="Proteomes" id="UP000530514">
    <property type="component" value="Unassembled WGS sequence"/>
</dbReference>
<keyword evidence="3" id="KW-1185">Reference proteome</keyword>
<feature type="transmembrane region" description="Helical" evidence="1">
    <location>
        <begin position="123"/>
        <end position="140"/>
    </location>
</feature>
<protein>
    <submittedName>
        <fullName evidence="2">Uncharacterized protein</fullName>
    </submittedName>
</protein>
<comment type="caution">
    <text evidence="2">The sequence shown here is derived from an EMBL/GenBank/DDBJ whole genome shotgun (WGS) entry which is preliminary data.</text>
</comment>
<dbReference type="AlphaFoldDB" id="A0A7W1XDK3"/>
<accession>A0A7W1XDK3</accession>
<evidence type="ECO:0000313" key="2">
    <source>
        <dbReference type="EMBL" id="MBA4544712.1"/>
    </source>
</evidence>
<keyword evidence="1" id="KW-0472">Membrane</keyword>
<organism evidence="2 3">
    <name type="scientific">Thermoactinomyces daqus</name>
    <dbReference type="NCBI Taxonomy" id="1329516"/>
    <lineage>
        <taxon>Bacteria</taxon>
        <taxon>Bacillati</taxon>
        <taxon>Bacillota</taxon>
        <taxon>Bacilli</taxon>
        <taxon>Bacillales</taxon>
        <taxon>Thermoactinomycetaceae</taxon>
        <taxon>Thermoactinomyces</taxon>
    </lineage>
</organism>
<gene>
    <name evidence="2" type="ORF">H1164_18040</name>
</gene>
<keyword evidence="1" id="KW-1133">Transmembrane helix</keyword>
<evidence type="ECO:0000256" key="1">
    <source>
        <dbReference type="SAM" id="Phobius"/>
    </source>
</evidence>
<sequence>MIKRKLVAASITSLISATVYGLVMTYLDMKDGAYQGPLLKNASGNILVYGMFIYLVVLTFGVLSSVFSELISEKLNGNRLTARGIAHVVFGILGILILAVSFTDYRVRSLKEAVKDMMLPAPWFAPILISLLFFGIDEWLRNSPVFKNRSIWFSGFSLILLLIVIWRVSLAF</sequence>
<feature type="transmembrane region" description="Helical" evidence="1">
    <location>
        <begin position="45"/>
        <end position="68"/>
    </location>
</feature>
<name>A0A7W1XDK3_9BACL</name>
<feature type="transmembrane region" description="Helical" evidence="1">
    <location>
        <begin position="152"/>
        <end position="170"/>
    </location>
</feature>
<reference evidence="2 3" key="1">
    <citation type="submission" date="2020-07" db="EMBL/GenBank/DDBJ databases">
        <authorList>
            <person name="Feng H."/>
        </authorList>
    </citation>
    <scope>NUCLEOTIDE SEQUENCE [LARGE SCALE GENOMIC DNA]</scope>
    <source>
        <strain evidence="3">s-11</strain>
    </source>
</reference>